<keyword evidence="3" id="KW-1185">Reference proteome</keyword>
<organism evidence="2 3">
    <name type="scientific">Candidatus Accumulibacter phosphatis</name>
    <dbReference type="NCBI Taxonomy" id="327160"/>
    <lineage>
        <taxon>Bacteria</taxon>
        <taxon>Pseudomonadati</taxon>
        <taxon>Pseudomonadota</taxon>
        <taxon>Betaproteobacteria</taxon>
        <taxon>Candidatus Accumulibacter</taxon>
    </lineage>
</organism>
<evidence type="ECO:0000313" key="3">
    <source>
        <dbReference type="Proteomes" id="UP000749010"/>
    </source>
</evidence>
<proteinExistence type="predicted"/>
<dbReference type="Proteomes" id="UP000749010">
    <property type="component" value="Unassembled WGS sequence"/>
</dbReference>
<dbReference type="EMBL" id="SPMY01000016">
    <property type="protein sequence ID" value="NMQ27239.1"/>
    <property type="molecule type" value="Genomic_DNA"/>
</dbReference>
<dbReference type="PANTHER" id="PTHR40269">
    <property type="entry name" value="OUTER MEMBRANE PROTEIN-RELATED"/>
    <property type="match status" value="1"/>
</dbReference>
<gene>
    <name evidence="2" type="ORF">E4Q23_05395</name>
</gene>
<dbReference type="PANTHER" id="PTHR40269:SF1">
    <property type="entry name" value="OUTER MEMBRANE PROTEIN"/>
    <property type="match status" value="1"/>
</dbReference>
<name>A0ABX1TSL3_9PROT</name>
<feature type="compositionally biased region" description="Basic and acidic residues" evidence="1">
    <location>
        <begin position="417"/>
        <end position="460"/>
    </location>
</feature>
<protein>
    <submittedName>
        <fullName evidence="2">DUF3300 domain-containing protein</fullName>
    </submittedName>
</protein>
<evidence type="ECO:0000256" key="1">
    <source>
        <dbReference type="SAM" id="MobiDB-lite"/>
    </source>
</evidence>
<feature type="compositionally biased region" description="Polar residues" evidence="1">
    <location>
        <begin position="537"/>
        <end position="548"/>
    </location>
</feature>
<sequence>MAGLCCFCAHRSRWREHFRETIWRRRPVDCAGASGNGRTGGGHGERREAIQEQGLSRRVSFHGRACKLHWSTWQAPPATDKLDELVARLAGASCPSTVVCNPCRFARKSLFCTRGSLMNSKTSRSCALLTALIFALSPTLAQQAPSAPLAEPASTSAAQQSFSQEDLDRLLAPIALYPDALLAQILMASTYPLEVVEAARWSKANPEVTNEKALEDAMAQQQWDPAVKSLTAVPEVLKQMNDNLSWTQKLGDAFLAQQAAVMDTVQSLRAKADATGNLKTTPQQVVRTETQGSQTIYVVESPKPDVIYVPTYNPSVVYGSWWYPTPPYTVYPPAYVYPPGLVFATGLLVGAAIWGGCNWGWGRGSVDVNVNRYNSFNRSNISNKNWNHNVNHRRGVAYGDRNVARQYNRGSNAAAAKSRENFRGRAESGRSELKGMDRKQLNDRVQNADRGARAATRDKTAGVGSGAGGRGATASDRMQGGGGARASASNRMQGSEARSTTSNRMAGSTARNNASSSARGSGFSGAGNGHSTREASQRGNASRAQMSNRGGGGDRGGGGGGHRGGGGGGRGR</sequence>
<reference evidence="2 3" key="1">
    <citation type="submission" date="2019-03" db="EMBL/GenBank/DDBJ databases">
        <title>Metabolic reconstructions from genomes of highly enriched 'Candidatus Accumulibacter' and 'Candidatus Competibacter' bioreactor populations.</title>
        <authorList>
            <person name="Annavajhala M.K."/>
            <person name="Welles L."/>
            <person name="Abbas B."/>
            <person name="Sorokin D."/>
            <person name="Park H."/>
            <person name="Van Loosdrecht M."/>
            <person name="Chandran K."/>
        </authorList>
    </citation>
    <scope>NUCLEOTIDE SEQUENCE [LARGE SCALE GENOMIC DNA]</scope>
    <source>
        <strain evidence="2 3">SBR_S</strain>
    </source>
</reference>
<feature type="compositionally biased region" description="Low complexity" evidence="1">
    <location>
        <begin position="506"/>
        <end position="521"/>
    </location>
</feature>
<dbReference type="Pfam" id="PF11737">
    <property type="entry name" value="DUF3300"/>
    <property type="match status" value="1"/>
</dbReference>
<comment type="caution">
    <text evidence="2">The sequence shown here is derived from an EMBL/GenBank/DDBJ whole genome shotgun (WGS) entry which is preliminary data.</text>
</comment>
<dbReference type="InterPro" id="IPR021728">
    <property type="entry name" value="DUF3300"/>
</dbReference>
<accession>A0ABX1TSL3</accession>
<feature type="compositionally biased region" description="Gly residues" evidence="1">
    <location>
        <begin position="549"/>
        <end position="572"/>
    </location>
</feature>
<feature type="compositionally biased region" description="Polar residues" evidence="1">
    <location>
        <begin position="487"/>
        <end position="505"/>
    </location>
</feature>
<evidence type="ECO:0000313" key="2">
    <source>
        <dbReference type="EMBL" id="NMQ27239.1"/>
    </source>
</evidence>
<feature type="region of interest" description="Disordered" evidence="1">
    <location>
        <begin position="408"/>
        <end position="572"/>
    </location>
</feature>